<keyword evidence="2" id="KW-0378">Hydrolase</keyword>
<dbReference type="Proteomes" id="UP000004221">
    <property type="component" value="Unassembled WGS sequence"/>
</dbReference>
<gene>
    <name evidence="2" type="ORF">NITHO_1000008</name>
</gene>
<dbReference type="GO" id="GO:0016787">
    <property type="term" value="F:hydrolase activity"/>
    <property type="evidence" value="ECO:0007669"/>
    <property type="project" value="UniProtKB-KW"/>
</dbReference>
<dbReference type="SUPFAM" id="SSF53474">
    <property type="entry name" value="alpha/beta-Hydrolases"/>
    <property type="match status" value="1"/>
</dbReference>
<dbReference type="InterPro" id="IPR000073">
    <property type="entry name" value="AB_hydrolase_1"/>
</dbReference>
<evidence type="ECO:0000313" key="3">
    <source>
        <dbReference type="Proteomes" id="UP000004221"/>
    </source>
</evidence>
<evidence type="ECO:0000313" key="2">
    <source>
        <dbReference type="EMBL" id="CCF82305.1"/>
    </source>
</evidence>
<protein>
    <submittedName>
        <fullName evidence="2">Putative Hydrolase, alpha/beta fold family</fullName>
    </submittedName>
</protein>
<sequence length="301" mass="32728">MLGQPSPSPPQSRILHLPGGRRLGYAEFGDPGGLPCFFFHGIPGSRLEAAFTEDLAAQHGIRVIGIDRPGMGLSDHVPNRRFLDWPADVIAVADALGIGKFAVTGVSGGSAYVAACALAIPERLHAAAIISGMGPQDTPGADRDMRPSRRLLLALGRRAPRALALVITPFTSRAARDPQRYLDEMAPVMAEADRAVLALPDVRRILLANFTESFRQGGNGIALDLALYCHHWGFRLEDITTETHLWHGEADRNVPVAFGRGLARAISNCRAHFYPNEGHLMAITRMPEILQTLIESIRRSR</sequence>
<dbReference type="PANTHER" id="PTHR43433">
    <property type="entry name" value="HYDROLASE, ALPHA/BETA FOLD FAMILY PROTEIN"/>
    <property type="match status" value="1"/>
</dbReference>
<proteinExistence type="predicted"/>
<dbReference type="InterPro" id="IPR029058">
    <property type="entry name" value="AB_hydrolase_fold"/>
</dbReference>
<organism evidence="2 3">
    <name type="scientific">Nitrolancea hollandica Lb</name>
    <dbReference type="NCBI Taxonomy" id="1129897"/>
    <lineage>
        <taxon>Bacteria</taxon>
        <taxon>Pseudomonadati</taxon>
        <taxon>Thermomicrobiota</taxon>
        <taxon>Thermomicrobia</taxon>
        <taxon>Sphaerobacterales</taxon>
        <taxon>Sphaerobacterineae</taxon>
        <taxon>Sphaerobacteraceae</taxon>
        <taxon>Nitrolancea</taxon>
    </lineage>
</organism>
<dbReference type="EMBL" id="CAGS01000003">
    <property type="protein sequence ID" value="CCF82305.1"/>
    <property type="molecule type" value="Genomic_DNA"/>
</dbReference>
<dbReference type="Gene3D" id="3.40.50.1820">
    <property type="entry name" value="alpha/beta hydrolase"/>
    <property type="match status" value="1"/>
</dbReference>
<dbReference type="PANTHER" id="PTHR43433:SF10">
    <property type="entry name" value="AB HYDROLASE-1 DOMAIN-CONTAINING PROTEIN"/>
    <property type="match status" value="1"/>
</dbReference>
<keyword evidence="3" id="KW-1185">Reference proteome</keyword>
<name>I4EC93_9BACT</name>
<dbReference type="InterPro" id="IPR050471">
    <property type="entry name" value="AB_hydrolase"/>
</dbReference>
<accession>I4EC93</accession>
<reference evidence="2 3" key="1">
    <citation type="journal article" date="2012" name="ISME J.">
        <title>Nitrification expanded: discovery, physiology and genomics of a nitrite-oxidizing bacterium from the phylum Chloroflexi.</title>
        <authorList>
            <person name="Sorokin D.Y."/>
            <person name="Lucker S."/>
            <person name="Vejmelkova D."/>
            <person name="Kostrikina N.A."/>
            <person name="Kleerebezem R."/>
            <person name="Rijpstra W.I."/>
            <person name="Damste J.S."/>
            <person name="Le Paslier D."/>
            <person name="Muyzer G."/>
            <person name="Wagner M."/>
            <person name="van Loosdrecht M.C."/>
            <person name="Daims H."/>
        </authorList>
    </citation>
    <scope>NUCLEOTIDE SEQUENCE [LARGE SCALE GENOMIC DNA]</scope>
    <source>
        <strain evidence="3">none</strain>
    </source>
</reference>
<dbReference type="AlphaFoldDB" id="I4EC93"/>
<evidence type="ECO:0000259" key="1">
    <source>
        <dbReference type="Pfam" id="PF00561"/>
    </source>
</evidence>
<comment type="caution">
    <text evidence="2">The sequence shown here is derived from an EMBL/GenBank/DDBJ whole genome shotgun (WGS) entry which is preliminary data.</text>
</comment>
<dbReference type="Pfam" id="PF00561">
    <property type="entry name" value="Abhydrolase_1"/>
    <property type="match status" value="1"/>
</dbReference>
<feature type="domain" description="AB hydrolase-1" evidence="1">
    <location>
        <begin position="38"/>
        <end position="282"/>
    </location>
</feature>
<dbReference type="OrthoDB" id="142751at2"/>